<keyword evidence="3" id="KW-1185">Reference proteome</keyword>
<proteinExistence type="predicted"/>
<reference evidence="2" key="1">
    <citation type="submission" date="2023-01" db="EMBL/GenBank/DDBJ databases">
        <title>The growth and conidiation of Purpureocillium lavendulum are regulated by nitrogen source and histone H3K14 acetylation.</title>
        <authorList>
            <person name="Tang P."/>
            <person name="Han J."/>
            <person name="Zhang C."/>
            <person name="Tang P."/>
            <person name="Qi F."/>
            <person name="Zhang K."/>
            <person name="Liang L."/>
        </authorList>
    </citation>
    <scope>NUCLEOTIDE SEQUENCE</scope>
    <source>
        <strain evidence="2">YMF1.00683</strain>
    </source>
</reference>
<organism evidence="2 3">
    <name type="scientific">Purpureocillium lavendulum</name>
    <dbReference type="NCBI Taxonomy" id="1247861"/>
    <lineage>
        <taxon>Eukaryota</taxon>
        <taxon>Fungi</taxon>
        <taxon>Dikarya</taxon>
        <taxon>Ascomycota</taxon>
        <taxon>Pezizomycotina</taxon>
        <taxon>Sordariomycetes</taxon>
        <taxon>Hypocreomycetidae</taxon>
        <taxon>Hypocreales</taxon>
        <taxon>Ophiocordycipitaceae</taxon>
        <taxon>Purpureocillium</taxon>
    </lineage>
</organism>
<dbReference type="EMBL" id="JAQHRD010000001">
    <property type="protein sequence ID" value="KAJ6445984.1"/>
    <property type="molecule type" value="Genomic_DNA"/>
</dbReference>
<evidence type="ECO:0000313" key="3">
    <source>
        <dbReference type="Proteomes" id="UP001163105"/>
    </source>
</evidence>
<gene>
    <name evidence="2" type="ORF">O9K51_00751</name>
</gene>
<feature type="region of interest" description="Disordered" evidence="1">
    <location>
        <begin position="189"/>
        <end position="211"/>
    </location>
</feature>
<accession>A0AB34G4C7</accession>
<evidence type="ECO:0000313" key="2">
    <source>
        <dbReference type="EMBL" id="KAJ6445984.1"/>
    </source>
</evidence>
<evidence type="ECO:0000256" key="1">
    <source>
        <dbReference type="SAM" id="MobiDB-lite"/>
    </source>
</evidence>
<comment type="caution">
    <text evidence="2">The sequence shown here is derived from an EMBL/GenBank/DDBJ whole genome shotgun (WGS) entry which is preliminary data.</text>
</comment>
<protein>
    <submittedName>
        <fullName evidence="2">DNL zinc finger domain-containing protein</fullName>
    </submittedName>
</protein>
<name>A0AB34G4C7_9HYPO</name>
<dbReference type="Proteomes" id="UP001163105">
    <property type="component" value="Unassembled WGS sequence"/>
</dbReference>
<dbReference type="AlphaFoldDB" id="A0AB34G4C7"/>
<feature type="region of interest" description="Disordered" evidence="1">
    <location>
        <begin position="1"/>
        <end position="32"/>
    </location>
</feature>
<feature type="compositionally biased region" description="Basic and acidic residues" evidence="1">
    <location>
        <begin position="1"/>
        <end position="13"/>
    </location>
</feature>
<sequence length="253" mass="28210">MPFVGGRDDDNLHPGRKRRWEDGDGGLYRLYDGENQPPEFYLLNHPQPDLSPRKIIPLSKRARISDDEDVHPLHDDFAAAPLAHRRRLSPQHKILQDQRHLGNKTPPTHVQQPVRPTTTTTGAALLAPCHICHRKPTKKTDLDSFAECLGCGERTCFVCIRECPGWNADEEAASVLSEQEVLSRSFHMDDADDMTHDDSRQPDPPLEGRRDAKVGKGWDACGHRAVVCSRCCVERGREGEVVCLGCLSGMPGA</sequence>